<dbReference type="Proteomes" id="UP000076154">
    <property type="component" value="Unassembled WGS sequence"/>
</dbReference>
<proteinExistence type="predicted"/>
<comment type="caution">
    <text evidence="1">The sequence shown here is derived from an EMBL/GenBank/DDBJ whole genome shotgun (WGS) entry which is preliminary data.</text>
</comment>
<keyword evidence="2" id="KW-1185">Reference proteome</keyword>
<dbReference type="AlphaFoldDB" id="A0A369JMP8"/>
<sequence>MHDISHETLTRSSSRKTTDMEREIALVLLKRHVTVTSNWPGLLLFVPSPLRATARSSSRVECSIISPHPDYPAIVTSLGRRISSKLVMDFVLRVEDTRTPSRHWSFSPRLFGIPPRLIYECIRSPRPSPF</sequence>
<dbReference type="InParanoid" id="A0A369JMP8"/>
<dbReference type="EMBL" id="LUEZ02000054">
    <property type="protein sequence ID" value="RDB21665.1"/>
    <property type="molecule type" value="Genomic_DNA"/>
</dbReference>
<gene>
    <name evidence="1" type="ORF">Hypma_011276</name>
</gene>
<evidence type="ECO:0000313" key="2">
    <source>
        <dbReference type="Proteomes" id="UP000076154"/>
    </source>
</evidence>
<organism evidence="1 2">
    <name type="scientific">Hypsizygus marmoreus</name>
    <name type="common">White beech mushroom</name>
    <name type="synonym">Agaricus marmoreus</name>
    <dbReference type="NCBI Taxonomy" id="39966"/>
    <lineage>
        <taxon>Eukaryota</taxon>
        <taxon>Fungi</taxon>
        <taxon>Dikarya</taxon>
        <taxon>Basidiomycota</taxon>
        <taxon>Agaricomycotina</taxon>
        <taxon>Agaricomycetes</taxon>
        <taxon>Agaricomycetidae</taxon>
        <taxon>Agaricales</taxon>
        <taxon>Tricholomatineae</taxon>
        <taxon>Lyophyllaceae</taxon>
        <taxon>Hypsizygus</taxon>
    </lineage>
</organism>
<protein>
    <submittedName>
        <fullName evidence="1">Uncharacterized protein</fullName>
    </submittedName>
</protein>
<evidence type="ECO:0000313" key="1">
    <source>
        <dbReference type="EMBL" id="RDB21665.1"/>
    </source>
</evidence>
<accession>A0A369JMP8</accession>
<name>A0A369JMP8_HYPMA</name>
<reference evidence="1" key="1">
    <citation type="submission" date="2018-04" db="EMBL/GenBank/DDBJ databases">
        <title>Whole genome sequencing of Hypsizygus marmoreus.</title>
        <authorList>
            <person name="Choi I.-G."/>
            <person name="Min B."/>
            <person name="Kim J.-G."/>
            <person name="Kim S."/>
            <person name="Oh Y.-L."/>
            <person name="Kong W.-S."/>
            <person name="Park H."/>
            <person name="Jeong J."/>
            <person name="Song E.-S."/>
        </authorList>
    </citation>
    <scope>NUCLEOTIDE SEQUENCE [LARGE SCALE GENOMIC DNA]</scope>
    <source>
        <strain evidence="1">51987-8</strain>
    </source>
</reference>